<evidence type="ECO:0000256" key="3">
    <source>
        <dbReference type="SAM" id="MobiDB-lite"/>
    </source>
</evidence>
<dbReference type="Proteomes" id="UP000612055">
    <property type="component" value="Unassembled WGS sequence"/>
</dbReference>
<dbReference type="InterPro" id="IPR002052">
    <property type="entry name" value="DNA_methylase_N6_adenine_CS"/>
</dbReference>
<dbReference type="GO" id="GO:0008168">
    <property type="term" value="F:methyltransferase activity"/>
    <property type="evidence" value="ECO:0007669"/>
    <property type="project" value="UniProtKB-KW"/>
</dbReference>
<dbReference type="Pfam" id="PF01170">
    <property type="entry name" value="UPF0020"/>
    <property type="match status" value="1"/>
</dbReference>
<evidence type="ECO:0000256" key="2">
    <source>
        <dbReference type="ARBA" id="ARBA00022679"/>
    </source>
</evidence>
<dbReference type="PANTHER" id="PTHR47313:SF1">
    <property type="entry name" value="RIBOSOMAL RNA LARGE SUBUNIT METHYLTRANSFERASE K_L"/>
    <property type="match status" value="1"/>
</dbReference>
<dbReference type="AlphaFoldDB" id="A0A835Y7B1"/>
<dbReference type="InterPro" id="IPR054170">
    <property type="entry name" value="RlmL_1st"/>
</dbReference>
<protein>
    <submittedName>
        <fullName evidence="6">Uncharacterized protein</fullName>
    </submittedName>
</protein>
<accession>A0A835Y7B1</accession>
<feature type="compositionally biased region" description="Gly residues" evidence="3">
    <location>
        <begin position="420"/>
        <end position="451"/>
    </location>
</feature>
<dbReference type="GO" id="GO:0003676">
    <property type="term" value="F:nucleic acid binding"/>
    <property type="evidence" value="ECO:0007669"/>
    <property type="project" value="InterPro"/>
</dbReference>
<dbReference type="GO" id="GO:0043527">
    <property type="term" value="C:tRNA methyltransferase complex"/>
    <property type="evidence" value="ECO:0007669"/>
    <property type="project" value="UniProtKB-ARBA"/>
</dbReference>
<dbReference type="SUPFAM" id="SSF53335">
    <property type="entry name" value="S-adenosyl-L-methionine-dependent methyltransferases"/>
    <property type="match status" value="1"/>
</dbReference>
<evidence type="ECO:0000259" key="5">
    <source>
        <dbReference type="Pfam" id="PF22020"/>
    </source>
</evidence>
<keyword evidence="7" id="KW-1185">Reference proteome</keyword>
<comment type="caution">
    <text evidence="6">The sequence shown here is derived from an EMBL/GenBank/DDBJ whole genome shotgun (WGS) entry which is preliminary data.</text>
</comment>
<name>A0A835Y7B1_9CHLO</name>
<evidence type="ECO:0000259" key="4">
    <source>
        <dbReference type="Pfam" id="PF01170"/>
    </source>
</evidence>
<dbReference type="InterPro" id="IPR000241">
    <property type="entry name" value="RlmKL-like_Mtase"/>
</dbReference>
<keyword evidence="1" id="KW-0489">Methyltransferase</keyword>
<dbReference type="EMBL" id="JAEHOE010000014">
    <property type="protein sequence ID" value="KAG2497373.1"/>
    <property type="molecule type" value="Genomic_DNA"/>
</dbReference>
<evidence type="ECO:0000313" key="7">
    <source>
        <dbReference type="Proteomes" id="UP000612055"/>
    </source>
</evidence>
<dbReference type="OrthoDB" id="416496at2759"/>
<gene>
    <name evidence="6" type="ORF">HYH03_004531</name>
</gene>
<feature type="compositionally biased region" description="Polar residues" evidence="3">
    <location>
        <begin position="556"/>
        <end position="566"/>
    </location>
</feature>
<dbReference type="PANTHER" id="PTHR47313">
    <property type="entry name" value="RIBOSOMAL RNA LARGE SUBUNIT METHYLTRANSFERASE K/L"/>
    <property type="match status" value="1"/>
</dbReference>
<dbReference type="Gene3D" id="3.30.2130.30">
    <property type="match status" value="1"/>
</dbReference>
<dbReference type="CDD" id="cd11715">
    <property type="entry name" value="THUMP_AdoMetMT"/>
    <property type="match status" value="1"/>
</dbReference>
<dbReference type="PROSITE" id="PS01261">
    <property type="entry name" value="UPF0020"/>
    <property type="match status" value="1"/>
</dbReference>
<evidence type="ECO:0000313" key="6">
    <source>
        <dbReference type="EMBL" id="KAG2497373.1"/>
    </source>
</evidence>
<sequence length="670" mass="70060">MVQGSPAQPIAERGSAGVEFFATCHPGLEQVVAGELRALGYSGVRPAKAGVAFSGSRLSDGYAANLWLRSAVRVLALLAEGDLGADPTGGRRGGQALYDMVYDAAPWSELIPSGATFSVEPRLWSCTDITSTALVWSRTKDAVCDAIRDRRPDKPNPPERGAVADVPLYVTAHNDQVRIYRDMSGNSLHRRGYRDVMHRAALNEAAAAGVLALAGWGELVEKAGDGEGVVLADPMCGSGTLLIEAALMARGIAPGLIRSLVPPPPPPSPTSAAAAAAAGGGAAAGRKGGGRLAAPLAERAWPFQRWEDYEPGVWAREVEEAKARVRPPWRGQLIGVDIHEGALSLALRQVKAAGVVGAITLFQDDCRTFVPPATPTLVVTNPPWGQRLAGSDRDRDREFRDRDREYRDRDPDGPGRRGGRGGGGGGAWDDGEGPWGEAGAGEGDAAMGGGEGGEAALEAAWRGLDSFLYRQCPGAQAWVVSGSREPFRYLKLKPHTKHRLTLSGVDVQVAGYSVRDAAARAAVAERFAAGAPDRSADRALDRAPGSAGSAGSAGSRQTPAHASSSPAGERPASPDSAVEGSHEEQAPEPEPEAVPASSPEGGRERGEAGAPRRERVGGRLRGADARGERPGRRRREAGAAVATPPAPPPEEVARSSAGKDAYVDDGYWQQ</sequence>
<feature type="compositionally biased region" description="Basic and acidic residues" evidence="3">
    <location>
        <begin position="390"/>
        <end position="415"/>
    </location>
</feature>
<feature type="region of interest" description="Disordered" evidence="3">
    <location>
        <begin position="529"/>
        <end position="670"/>
    </location>
</feature>
<evidence type="ECO:0000256" key="1">
    <source>
        <dbReference type="ARBA" id="ARBA00022603"/>
    </source>
</evidence>
<dbReference type="Pfam" id="PF22020">
    <property type="entry name" value="RlmL_1st"/>
    <property type="match status" value="1"/>
</dbReference>
<dbReference type="InterPro" id="IPR029063">
    <property type="entry name" value="SAM-dependent_MTases_sf"/>
</dbReference>
<feature type="region of interest" description="Disordered" evidence="3">
    <location>
        <begin position="374"/>
        <end position="451"/>
    </location>
</feature>
<dbReference type="GO" id="GO:0032259">
    <property type="term" value="P:methylation"/>
    <property type="evidence" value="ECO:0007669"/>
    <property type="project" value="UniProtKB-KW"/>
</dbReference>
<dbReference type="PROSITE" id="PS00092">
    <property type="entry name" value="N6_MTASE"/>
    <property type="match status" value="1"/>
</dbReference>
<organism evidence="6 7">
    <name type="scientific">Edaphochlamys debaryana</name>
    <dbReference type="NCBI Taxonomy" id="47281"/>
    <lineage>
        <taxon>Eukaryota</taxon>
        <taxon>Viridiplantae</taxon>
        <taxon>Chlorophyta</taxon>
        <taxon>core chlorophytes</taxon>
        <taxon>Chlorophyceae</taxon>
        <taxon>CS clade</taxon>
        <taxon>Chlamydomonadales</taxon>
        <taxon>Chlamydomonadales incertae sedis</taxon>
        <taxon>Edaphochlamys</taxon>
    </lineage>
</organism>
<feature type="domain" description="RlmL ferredoxin-like" evidence="5">
    <location>
        <begin position="19"/>
        <end position="75"/>
    </location>
</feature>
<feature type="domain" description="Ribosomal RNA large subunit methyltransferase K/L-like methyltransferase" evidence="4">
    <location>
        <begin position="191"/>
        <end position="389"/>
    </location>
</feature>
<reference evidence="6" key="1">
    <citation type="journal article" date="2020" name="bioRxiv">
        <title>Comparative genomics of Chlamydomonas.</title>
        <authorList>
            <person name="Craig R.J."/>
            <person name="Hasan A.R."/>
            <person name="Ness R.W."/>
            <person name="Keightley P.D."/>
        </authorList>
    </citation>
    <scope>NUCLEOTIDE SEQUENCE</scope>
    <source>
        <strain evidence="6">CCAP 11/70</strain>
    </source>
</reference>
<keyword evidence="2" id="KW-0808">Transferase</keyword>
<proteinExistence type="predicted"/>
<dbReference type="Gene3D" id="3.40.50.150">
    <property type="entry name" value="Vaccinia Virus protein VP39"/>
    <property type="match status" value="1"/>
</dbReference>
<feature type="compositionally biased region" description="Basic and acidic residues" evidence="3">
    <location>
        <begin position="601"/>
        <end position="630"/>
    </location>
</feature>
<dbReference type="InterPro" id="IPR053943">
    <property type="entry name" value="RlmKL-like_Mtase_CS"/>
</dbReference>
<feature type="compositionally biased region" description="Low complexity" evidence="3">
    <location>
        <begin position="543"/>
        <end position="555"/>
    </location>
</feature>